<evidence type="ECO:0000256" key="1">
    <source>
        <dbReference type="ARBA" id="ARBA00008690"/>
    </source>
</evidence>
<dbReference type="Proteomes" id="UP000428333">
    <property type="component" value="Linkage Group LG06"/>
</dbReference>
<dbReference type="PANTHER" id="PTHR33155">
    <property type="entry name" value="FANTASTIC FOUR-LIKE PROTEIN (DUF3049)"/>
    <property type="match status" value="1"/>
</dbReference>
<evidence type="ECO:0000259" key="3">
    <source>
        <dbReference type="Pfam" id="PF11250"/>
    </source>
</evidence>
<reference evidence="4 5" key="1">
    <citation type="journal article" date="2019" name="Genome Biol. Evol.">
        <title>The Rhododendron genome and chromosomal organization provide insight into shared whole-genome duplications across the heath family (Ericaceae).</title>
        <authorList>
            <person name="Soza V.L."/>
            <person name="Lindsley D."/>
            <person name="Waalkes A."/>
            <person name="Ramage E."/>
            <person name="Patwardhan R.P."/>
            <person name="Burton J.N."/>
            <person name="Adey A."/>
            <person name="Kumar A."/>
            <person name="Qiu R."/>
            <person name="Shendure J."/>
            <person name="Hall B."/>
        </authorList>
    </citation>
    <scope>NUCLEOTIDE SEQUENCE [LARGE SCALE GENOMIC DNA]</scope>
    <source>
        <strain evidence="4">RSF 1966-606</strain>
    </source>
</reference>
<comment type="similarity">
    <text evidence="1">Belongs to the fantastic four family.</text>
</comment>
<dbReference type="EMBL" id="QEFC01001504">
    <property type="protein sequence ID" value="KAE9457436.1"/>
    <property type="molecule type" value="Genomic_DNA"/>
</dbReference>
<comment type="caution">
    <text evidence="4">The sequence shown here is derived from an EMBL/GenBank/DDBJ whole genome shotgun (WGS) entry which is preliminary data.</text>
</comment>
<feature type="domain" description="FAF" evidence="3">
    <location>
        <begin position="139"/>
        <end position="196"/>
    </location>
</feature>
<dbReference type="Pfam" id="PF11250">
    <property type="entry name" value="FAF"/>
    <property type="match status" value="1"/>
</dbReference>
<protein>
    <recommendedName>
        <fullName evidence="3">FAF domain-containing protein</fullName>
    </recommendedName>
</protein>
<feature type="compositionally biased region" description="Low complexity" evidence="2">
    <location>
        <begin position="77"/>
        <end position="86"/>
    </location>
</feature>
<feature type="compositionally biased region" description="Pro residues" evidence="2">
    <location>
        <begin position="65"/>
        <end position="76"/>
    </location>
</feature>
<sequence length="238" mass="27120">MSYMKEGLLSKVKSLISIIYGVFLWLTRLSSHDHFQLGLDALIFSTARKLNRVTYIIHFFTVAPPPSSPSSLPLPSPSSSFSSSSSSWLSVTGDLIGTESGVYMSSNEETLPGVIVKTAKSSTSFPRKLNPRIENRSREYPPPMPSLARTTNLTSRTPWVLTRHYVNGRLILREERVKNYEYFEAERDNGRFILNLIPLDDTRKCSHMDDDLEQAKLQFVQEEEEDDEDSDDKDDDIY</sequence>
<feature type="region of interest" description="Disordered" evidence="2">
    <location>
        <begin position="218"/>
        <end position="238"/>
    </location>
</feature>
<evidence type="ECO:0000256" key="2">
    <source>
        <dbReference type="SAM" id="MobiDB-lite"/>
    </source>
</evidence>
<evidence type="ECO:0000313" key="5">
    <source>
        <dbReference type="Proteomes" id="UP000428333"/>
    </source>
</evidence>
<dbReference type="AlphaFoldDB" id="A0A6A4LA67"/>
<keyword evidence="5" id="KW-1185">Reference proteome</keyword>
<dbReference type="InterPro" id="IPR021410">
    <property type="entry name" value="FAF"/>
</dbReference>
<dbReference type="OrthoDB" id="1928183at2759"/>
<feature type="compositionally biased region" description="Acidic residues" evidence="2">
    <location>
        <begin position="221"/>
        <end position="238"/>
    </location>
</feature>
<dbReference type="PANTHER" id="PTHR33155:SF75">
    <property type="entry name" value="OS02G0750800 PROTEIN"/>
    <property type="match status" value="1"/>
</dbReference>
<gene>
    <name evidence="4" type="ORF">C3L33_10661</name>
</gene>
<feature type="non-terminal residue" evidence="4">
    <location>
        <position position="1"/>
    </location>
</feature>
<accession>A0A6A4LA67</accession>
<organism evidence="4 5">
    <name type="scientific">Rhododendron williamsianum</name>
    <dbReference type="NCBI Taxonomy" id="262921"/>
    <lineage>
        <taxon>Eukaryota</taxon>
        <taxon>Viridiplantae</taxon>
        <taxon>Streptophyta</taxon>
        <taxon>Embryophyta</taxon>
        <taxon>Tracheophyta</taxon>
        <taxon>Spermatophyta</taxon>
        <taxon>Magnoliopsida</taxon>
        <taxon>eudicotyledons</taxon>
        <taxon>Gunneridae</taxon>
        <taxon>Pentapetalae</taxon>
        <taxon>asterids</taxon>
        <taxon>Ericales</taxon>
        <taxon>Ericaceae</taxon>
        <taxon>Ericoideae</taxon>
        <taxon>Rhodoreae</taxon>
        <taxon>Rhododendron</taxon>
    </lineage>
</organism>
<evidence type="ECO:0000313" key="4">
    <source>
        <dbReference type="EMBL" id="KAE9457436.1"/>
    </source>
</evidence>
<feature type="region of interest" description="Disordered" evidence="2">
    <location>
        <begin position="126"/>
        <end position="146"/>
    </location>
</feature>
<feature type="region of interest" description="Disordered" evidence="2">
    <location>
        <begin position="65"/>
        <end position="86"/>
    </location>
</feature>
<proteinExistence type="inferred from homology"/>
<name>A0A6A4LA67_9ERIC</name>
<dbReference type="InterPro" id="IPR046431">
    <property type="entry name" value="FAF_dom"/>
</dbReference>